<comment type="caution">
    <text evidence="6">The sequence shown here is derived from an EMBL/GenBank/DDBJ whole genome shotgun (WGS) entry which is preliminary data.</text>
</comment>
<feature type="domain" description="Solute-binding protein family 3/N-terminal" evidence="5">
    <location>
        <begin position="72"/>
        <end position="312"/>
    </location>
</feature>
<dbReference type="PANTHER" id="PTHR35936">
    <property type="entry name" value="MEMBRANE-BOUND LYTIC MUREIN TRANSGLYCOSYLASE F"/>
    <property type="match status" value="1"/>
</dbReference>
<evidence type="ECO:0000259" key="5">
    <source>
        <dbReference type="SMART" id="SM00062"/>
    </source>
</evidence>
<evidence type="ECO:0000256" key="2">
    <source>
        <dbReference type="ARBA" id="ARBA00009387"/>
    </source>
</evidence>
<comment type="similarity">
    <text evidence="2">Belongs to the virb1 family.</text>
</comment>
<keyword evidence="4" id="KW-0998">Cell outer membrane</keyword>
<dbReference type="SMART" id="SM00062">
    <property type="entry name" value="PBPb"/>
    <property type="match status" value="1"/>
</dbReference>
<dbReference type="InterPro" id="IPR023346">
    <property type="entry name" value="Lysozyme-like_dom_sf"/>
</dbReference>
<protein>
    <submittedName>
        <fullName evidence="6">Lytic transglycosylase F</fullName>
    </submittedName>
</protein>
<keyword evidence="7" id="KW-1185">Reference proteome</keyword>
<dbReference type="OrthoDB" id="9801695at2"/>
<dbReference type="SUPFAM" id="SSF53850">
    <property type="entry name" value="Periplasmic binding protein-like II"/>
    <property type="match status" value="1"/>
</dbReference>
<dbReference type="Pfam" id="PF00497">
    <property type="entry name" value="SBP_bac_3"/>
    <property type="match status" value="1"/>
</dbReference>
<dbReference type="EMBL" id="VHSH01000002">
    <property type="protein sequence ID" value="TQV82312.1"/>
    <property type="molecule type" value="Genomic_DNA"/>
</dbReference>
<evidence type="ECO:0000256" key="3">
    <source>
        <dbReference type="ARBA" id="ARBA00022729"/>
    </source>
</evidence>
<evidence type="ECO:0000256" key="1">
    <source>
        <dbReference type="ARBA" id="ARBA00004339"/>
    </source>
</evidence>
<dbReference type="Pfam" id="PF01464">
    <property type="entry name" value="SLT"/>
    <property type="match status" value="1"/>
</dbReference>
<dbReference type="Gene3D" id="1.10.530.10">
    <property type="match status" value="1"/>
</dbReference>
<dbReference type="Gene3D" id="3.40.190.10">
    <property type="entry name" value="Periplasmic binding protein-like II"/>
    <property type="match status" value="2"/>
</dbReference>
<keyword evidence="4" id="KW-0472">Membrane</keyword>
<accession>A0A545TYK4</accession>
<dbReference type="InterPro" id="IPR001638">
    <property type="entry name" value="Solute-binding_3/MltF_N"/>
</dbReference>
<reference evidence="6 7" key="1">
    <citation type="submission" date="2019-06" db="EMBL/GenBank/DDBJ databases">
        <title>Whole genome sequence for Rhodospirillaceae sp. R148.</title>
        <authorList>
            <person name="Wang G."/>
        </authorList>
    </citation>
    <scope>NUCLEOTIDE SEQUENCE [LARGE SCALE GENOMIC DNA]</scope>
    <source>
        <strain evidence="6 7">R148</strain>
    </source>
</reference>
<organism evidence="6 7">
    <name type="scientific">Denitrobaculum tricleocarpae</name>
    <dbReference type="NCBI Taxonomy" id="2591009"/>
    <lineage>
        <taxon>Bacteria</taxon>
        <taxon>Pseudomonadati</taxon>
        <taxon>Pseudomonadota</taxon>
        <taxon>Alphaproteobacteria</taxon>
        <taxon>Rhodospirillales</taxon>
        <taxon>Rhodospirillaceae</taxon>
        <taxon>Denitrobaculum</taxon>
    </lineage>
</organism>
<name>A0A545TYK4_9PROT</name>
<keyword evidence="3" id="KW-0732">Signal</keyword>
<dbReference type="GO" id="GO:0009279">
    <property type="term" value="C:cell outer membrane"/>
    <property type="evidence" value="ECO:0007669"/>
    <property type="project" value="UniProtKB-SubCell"/>
</dbReference>
<comment type="subcellular location">
    <subcellularLocation>
        <location evidence="1">Cell outer membrane</location>
        <topology evidence="1">Peripheral membrane protein</topology>
    </subcellularLocation>
</comment>
<dbReference type="CDD" id="cd01009">
    <property type="entry name" value="PBP2_YfhD_N"/>
    <property type="match status" value="1"/>
</dbReference>
<dbReference type="InterPro" id="IPR008258">
    <property type="entry name" value="Transglycosylase_SLT_dom_1"/>
</dbReference>
<evidence type="ECO:0000313" key="7">
    <source>
        <dbReference type="Proteomes" id="UP000315252"/>
    </source>
</evidence>
<dbReference type="RefSeq" id="WP_142895943.1">
    <property type="nucleotide sequence ID" value="NZ_ML660053.1"/>
</dbReference>
<dbReference type="AlphaFoldDB" id="A0A545TYK4"/>
<evidence type="ECO:0000256" key="4">
    <source>
        <dbReference type="ARBA" id="ARBA00023237"/>
    </source>
</evidence>
<sequence>MLWKKIRRSQDDPAFRLKTLQIFLLACLLIALAMPAKVFAENAADPKPLTADERALLKTWTGDFDGMVERNRIRVLIPYNKTYYFIDRGRQLGLAYEMVTAFEAQINKELKRRTLKVQVIFIPVRRDRLIEGLLTGLGDIAVGNLTVTSERRALVDFSDPLLTDVDEILVTNAGVSAPSKLEGLAGKSIHVRPSSSYATSVRHLNDSLKAKGIGTLKVIDADENLEDSDLLEMVNAGLLPMAIIDRHKAEFWAQVFEDIRLHPDLVVKGGGEIAWAFRKNSPKLKAAVNRFIKTSKKGTLLGNILFKRYLEDTSFVSNALDPGELEKFNTAVGFLRKYSGQYGLDWLLVGALGYQESAFDQSKISEAGAIGVMQLLPSTARDPVVGIPNIEELEPNIHAGVKYLHFLHDRYFKSDDIALLDQWLFAAAAYNAGPAKVARLRKEADASGLDRNKWFRNVELIAAKRIGRETVQYVSNIFKYYTAYKLIMKERGAREESLQQELK</sequence>
<proteinExistence type="inferred from homology"/>
<evidence type="ECO:0000313" key="6">
    <source>
        <dbReference type="EMBL" id="TQV82312.1"/>
    </source>
</evidence>
<dbReference type="Proteomes" id="UP000315252">
    <property type="component" value="Unassembled WGS sequence"/>
</dbReference>
<dbReference type="SUPFAM" id="SSF53955">
    <property type="entry name" value="Lysozyme-like"/>
    <property type="match status" value="1"/>
</dbReference>
<gene>
    <name evidence="6" type="ORF">FKG95_08840</name>
</gene>